<gene>
    <name evidence="2" type="ORF">METZ01_LOCUS195337</name>
</gene>
<evidence type="ECO:0000256" key="1">
    <source>
        <dbReference type="SAM" id="Phobius"/>
    </source>
</evidence>
<dbReference type="AlphaFoldDB" id="A0A382DXR0"/>
<keyword evidence="1" id="KW-1133">Transmembrane helix</keyword>
<accession>A0A382DXR0</accession>
<name>A0A382DXR0_9ZZZZ</name>
<reference evidence="2" key="1">
    <citation type="submission" date="2018-05" db="EMBL/GenBank/DDBJ databases">
        <authorList>
            <person name="Lanie J.A."/>
            <person name="Ng W.-L."/>
            <person name="Kazmierczak K.M."/>
            <person name="Andrzejewski T.M."/>
            <person name="Davidsen T.M."/>
            <person name="Wayne K.J."/>
            <person name="Tettelin H."/>
            <person name="Glass J.I."/>
            <person name="Rusch D."/>
            <person name="Podicherti R."/>
            <person name="Tsui H.-C.T."/>
            <person name="Winkler M.E."/>
        </authorList>
    </citation>
    <scope>NUCLEOTIDE SEQUENCE</scope>
</reference>
<evidence type="ECO:0008006" key="3">
    <source>
        <dbReference type="Google" id="ProtNLM"/>
    </source>
</evidence>
<proteinExistence type="predicted"/>
<protein>
    <recommendedName>
        <fullName evidence="3">VWFA domain-containing protein</fullName>
    </recommendedName>
</protein>
<keyword evidence="1" id="KW-0472">Membrane</keyword>
<organism evidence="2">
    <name type="scientific">marine metagenome</name>
    <dbReference type="NCBI Taxonomy" id="408172"/>
    <lineage>
        <taxon>unclassified sequences</taxon>
        <taxon>metagenomes</taxon>
        <taxon>ecological metagenomes</taxon>
    </lineage>
</organism>
<feature type="transmembrane region" description="Helical" evidence="1">
    <location>
        <begin position="32"/>
        <end position="53"/>
    </location>
</feature>
<feature type="transmembrane region" description="Helical" evidence="1">
    <location>
        <begin position="360"/>
        <end position="386"/>
    </location>
</feature>
<dbReference type="EMBL" id="UINC01041344">
    <property type="protein sequence ID" value="SVB42483.1"/>
    <property type="molecule type" value="Genomic_DNA"/>
</dbReference>
<dbReference type="InterPro" id="IPR036465">
    <property type="entry name" value="vWFA_dom_sf"/>
</dbReference>
<dbReference type="Gene3D" id="3.40.50.410">
    <property type="entry name" value="von Willebrand factor, type A domain"/>
    <property type="match status" value="1"/>
</dbReference>
<evidence type="ECO:0000313" key="2">
    <source>
        <dbReference type="EMBL" id="SVB42483.1"/>
    </source>
</evidence>
<sequence>MDWTAFTDFLRTRAQELFGTDPNQVRFTDIGLTYVLAIAVSLVAALTLMRLWLTARANHREHSGHVIARRFQRGVWGRALYNLPKLLLGLALAVLLLAMADPYLTATEEVAGDMDSRIRIDLVDTSLSMSWEFAGTGKSRAQVAREAHLEFLEMRRDKNDRVALWLFSSFPYMVDDFVIDDELYFFQVMDAPYAIVRILAAQSGTPIDRTFVPEDKVRIIDSEGNTNIIRALQSVVSHFDRDVATLSAGGTPSRALLIVTDADVDEIPEVEFVELAKRNIVPYMIFINANETRLARNRRQGSASNLQTSNTQGLIDTIREFGGDYFDVNDADGLVRAYEAIDEAETVQVELTHRAVKVPIYARLLLVCMALLLVGIPAGFVAELMWGTHP</sequence>
<keyword evidence="1" id="KW-0812">Transmembrane</keyword>
<dbReference type="SUPFAM" id="SSF53300">
    <property type="entry name" value="vWA-like"/>
    <property type="match status" value="1"/>
</dbReference>